<comment type="caution">
    <text evidence="4">The sequence shown here is derived from an EMBL/GenBank/DDBJ whole genome shotgun (WGS) entry which is preliminary data.</text>
</comment>
<protein>
    <submittedName>
        <fullName evidence="4">von Willebrand factor type A domain protein</fullName>
    </submittedName>
</protein>
<dbReference type="InterPro" id="IPR002035">
    <property type="entry name" value="VWF_A"/>
</dbReference>
<reference evidence="4 5" key="1">
    <citation type="submission" date="2007-06" db="EMBL/GenBank/DDBJ databases">
        <authorList>
            <person name="Shimkets L."/>
            <person name="Ferriera S."/>
            <person name="Johnson J."/>
            <person name="Kravitz S."/>
            <person name="Beeson K."/>
            <person name="Sutton G."/>
            <person name="Rogers Y.-H."/>
            <person name="Friedman R."/>
            <person name="Frazier M."/>
            <person name="Venter J.C."/>
        </authorList>
    </citation>
    <scope>NUCLEOTIDE SEQUENCE [LARGE SCALE GENOMIC DNA]</scope>
    <source>
        <strain evidence="4 5">SIR-1</strain>
    </source>
</reference>
<name>A6G9E8_9BACT</name>
<keyword evidence="5" id="KW-1185">Reference proteome</keyword>
<dbReference type="EMBL" id="ABCS01000045">
    <property type="protein sequence ID" value="EDM77456.1"/>
    <property type="molecule type" value="Genomic_DNA"/>
</dbReference>
<evidence type="ECO:0000256" key="1">
    <source>
        <dbReference type="SAM" id="MobiDB-lite"/>
    </source>
</evidence>
<accession>A6G9E8</accession>
<feature type="compositionally biased region" description="Low complexity" evidence="1">
    <location>
        <begin position="498"/>
        <end position="516"/>
    </location>
</feature>
<keyword evidence="2" id="KW-0732">Signal</keyword>
<dbReference type="STRING" id="391625.PPSIR1_24769"/>
<dbReference type="PANTHER" id="PTHR10579:SF43">
    <property type="entry name" value="ZINC FINGER (C3HC4-TYPE RING FINGER) FAMILY PROTEIN"/>
    <property type="match status" value="1"/>
</dbReference>
<dbReference type="InterPro" id="IPR036465">
    <property type="entry name" value="vWFA_dom_sf"/>
</dbReference>
<dbReference type="PANTHER" id="PTHR10579">
    <property type="entry name" value="CALCIUM-ACTIVATED CHLORIDE CHANNEL REGULATOR"/>
    <property type="match status" value="1"/>
</dbReference>
<dbReference type="SUPFAM" id="SSF53300">
    <property type="entry name" value="vWA-like"/>
    <property type="match status" value="1"/>
</dbReference>
<dbReference type="InterPro" id="IPR051266">
    <property type="entry name" value="CLCR"/>
</dbReference>
<dbReference type="Proteomes" id="UP000005801">
    <property type="component" value="Unassembled WGS sequence"/>
</dbReference>
<sequence length="532" mass="56842">MRITTLGALAALSMTLTSTAVWQITAPADEVVADASDADASDTDPVAAEEPGPTADGGDTKVEADAPPLDQSTFLAGKTLMVEGRVGHGRMLADARGETFLYVDVRNELSAAGSNTLDARGNFRDAVARTSAEPLNLAIVIDHSGSMKGQRERNALDAAAGMISRLRDGDTVSVVSYNTKAHTIVPVTTLDARNRDRVISDLRVGVASRPSGNTCVSCGVEAGLQTLQGRRPGIDRMLLLSDGEANRGVRDEPGIRRLAREARNRGVSISSIGVDVDYNEVLMSAIAREANGRHYFSETGSNLDAIFDQELDSLIQAIAKDGQVIVELAPGVRVVEVFDRSYQQVDRRVIVPMGTFSAGEDKTLLMRLEVPPSPEGSRPLAHVSLSYDDLSTREPGECFGELATVMTATPAEVSPLDAIVLARLTKSETAKTLQQSNALFALGRADEAQRLVEEHLGTVRERHRKTRKKKASGGLIDPFNRDFDEAFNDQASVLEGASGAFEDAAAEPAPATSRPAKAQVRRNAEQADLLSL</sequence>
<dbReference type="Gene3D" id="3.40.50.410">
    <property type="entry name" value="von Willebrand factor, type A domain"/>
    <property type="match status" value="1"/>
</dbReference>
<gene>
    <name evidence="4" type="ORF">PPSIR1_24769</name>
</gene>
<proteinExistence type="predicted"/>
<dbReference type="RefSeq" id="WP_006973343.1">
    <property type="nucleotide sequence ID" value="NZ_ABCS01000045.1"/>
</dbReference>
<dbReference type="AlphaFoldDB" id="A6G9E8"/>
<evidence type="ECO:0000259" key="3">
    <source>
        <dbReference type="PROSITE" id="PS50234"/>
    </source>
</evidence>
<dbReference type="Pfam" id="PF00092">
    <property type="entry name" value="VWA"/>
    <property type="match status" value="1"/>
</dbReference>
<organism evidence="4 5">
    <name type="scientific">Plesiocystis pacifica SIR-1</name>
    <dbReference type="NCBI Taxonomy" id="391625"/>
    <lineage>
        <taxon>Bacteria</taxon>
        <taxon>Pseudomonadati</taxon>
        <taxon>Myxococcota</taxon>
        <taxon>Polyangia</taxon>
        <taxon>Nannocystales</taxon>
        <taxon>Nannocystaceae</taxon>
        <taxon>Plesiocystis</taxon>
    </lineage>
</organism>
<feature type="region of interest" description="Disordered" evidence="1">
    <location>
        <begin position="498"/>
        <end position="532"/>
    </location>
</feature>
<dbReference type="PROSITE" id="PS50234">
    <property type="entry name" value="VWFA"/>
    <property type="match status" value="1"/>
</dbReference>
<feature type="region of interest" description="Disordered" evidence="1">
    <location>
        <begin position="34"/>
        <end position="67"/>
    </location>
</feature>
<dbReference type="SMART" id="SM00327">
    <property type="entry name" value="VWA"/>
    <property type="match status" value="1"/>
</dbReference>
<dbReference type="eggNOG" id="COG2304">
    <property type="taxonomic scope" value="Bacteria"/>
</dbReference>
<feature type="signal peptide" evidence="2">
    <location>
        <begin position="1"/>
        <end position="20"/>
    </location>
</feature>
<feature type="chain" id="PRO_5002697667" evidence="2">
    <location>
        <begin position="21"/>
        <end position="532"/>
    </location>
</feature>
<feature type="domain" description="VWFA" evidence="3">
    <location>
        <begin position="136"/>
        <end position="318"/>
    </location>
</feature>
<evidence type="ECO:0000313" key="5">
    <source>
        <dbReference type="Proteomes" id="UP000005801"/>
    </source>
</evidence>
<evidence type="ECO:0000313" key="4">
    <source>
        <dbReference type="EMBL" id="EDM77456.1"/>
    </source>
</evidence>
<evidence type="ECO:0000256" key="2">
    <source>
        <dbReference type="SAM" id="SignalP"/>
    </source>
</evidence>
<dbReference type="OrthoDB" id="9781333at2"/>